<feature type="transmembrane region" description="Helical" evidence="7">
    <location>
        <begin position="361"/>
        <end position="382"/>
    </location>
</feature>
<reference evidence="9 10" key="1">
    <citation type="submission" date="2019-03" db="EMBL/GenBank/DDBJ databases">
        <title>Genomic Encyclopedia of Type Strains, Phase IV (KMG-IV): sequencing the most valuable type-strain genomes for metagenomic binning, comparative biology and taxonomic classification.</title>
        <authorList>
            <person name="Goeker M."/>
        </authorList>
    </citation>
    <scope>NUCLEOTIDE SEQUENCE [LARGE SCALE GENOMIC DNA]</scope>
    <source>
        <strain evidence="9 10">DSM 25964</strain>
    </source>
</reference>
<comment type="caution">
    <text evidence="9">The sequence shown here is derived from an EMBL/GenBank/DDBJ whole genome shotgun (WGS) entry which is preliminary data.</text>
</comment>
<dbReference type="GO" id="GO:0016020">
    <property type="term" value="C:membrane"/>
    <property type="evidence" value="ECO:0007669"/>
    <property type="project" value="UniProtKB-SubCell"/>
</dbReference>
<evidence type="ECO:0000256" key="3">
    <source>
        <dbReference type="ARBA" id="ARBA00022448"/>
    </source>
</evidence>
<evidence type="ECO:0000313" key="10">
    <source>
        <dbReference type="Proteomes" id="UP000295066"/>
    </source>
</evidence>
<name>A0A4R8M5D8_9BACT</name>
<feature type="transmembrane region" description="Helical" evidence="7">
    <location>
        <begin position="215"/>
        <end position="232"/>
    </location>
</feature>
<evidence type="ECO:0000256" key="7">
    <source>
        <dbReference type="SAM" id="Phobius"/>
    </source>
</evidence>
<dbReference type="Gene3D" id="1.20.1530.20">
    <property type="match status" value="1"/>
</dbReference>
<dbReference type="SUPFAM" id="SSF116726">
    <property type="entry name" value="TrkA C-terminal domain-like"/>
    <property type="match status" value="1"/>
</dbReference>
<feature type="transmembrane region" description="Helical" evidence="7">
    <location>
        <begin position="323"/>
        <end position="341"/>
    </location>
</feature>
<keyword evidence="3" id="KW-0813">Transport</keyword>
<organism evidence="9 10">
    <name type="scientific">Aminivibrio pyruvatiphilus</name>
    <dbReference type="NCBI Taxonomy" id="1005740"/>
    <lineage>
        <taxon>Bacteria</taxon>
        <taxon>Thermotogati</taxon>
        <taxon>Synergistota</taxon>
        <taxon>Synergistia</taxon>
        <taxon>Synergistales</taxon>
        <taxon>Aminobacteriaceae</taxon>
        <taxon>Aminivibrio</taxon>
    </lineage>
</organism>
<feature type="domain" description="RCK C-terminal" evidence="8">
    <location>
        <begin position="568"/>
        <end position="652"/>
    </location>
</feature>
<dbReference type="InterPro" id="IPR006153">
    <property type="entry name" value="Cation/H_exchanger_TM"/>
</dbReference>
<dbReference type="Gene3D" id="3.40.50.720">
    <property type="entry name" value="NAD(P)-binding Rossmann-like Domain"/>
    <property type="match status" value="1"/>
</dbReference>
<dbReference type="PANTHER" id="PTHR42751:SF3">
    <property type="entry name" value="SODIUM_GLUTAMATE SYMPORTER"/>
    <property type="match status" value="1"/>
</dbReference>
<dbReference type="RefSeq" id="WP_133958802.1">
    <property type="nucleotide sequence ID" value="NZ_SORI01000020.1"/>
</dbReference>
<dbReference type="InterPro" id="IPR038770">
    <property type="entry name" value="Na+/solute_symporter_sf"/>
</dbReference>
<dbReference type="PANTHER" id="PTHR42751">
    <property type="entry name" value="SODIUM/HYDROGEN EXCHANGER FAMILY/TRKA DOMAIN PROTEIN"/>
    <property type="match status" value="1"/>
</dbReference>
<accession>A0A4R8M5D8</accession>
<keyword evidence="10" id="KW-1185">Reference proteome</keyword>
<feature type="transmembrane region" description="Helical" evidence="7">
    <location>
        <begin position="29"/>
        <end position="48"/>
    </location>
</feature>
<evidence type="ECO:0000256" key="5">
    <source>
        <dbReference type="ARBA" id="ARBA00022989"/>
    </source>
</evidence>
<evidence type="ECO:0000256" key="2">
    <source>
        <dbReference type="ARBA" id="ARBA00005551"/>
    </source>
</evidence>
<dbReference type="PROSITE" id="PS51202">
    <property type="entry name" value="RCK_C"/>
    <property type="match status" value="1"/>
</dbReference>
<keyword evidence="4 7" id="KW-0812">Transmembrane</keyword>
<dbReference type="EMBL" id="SORI01000020">
    <property type="protein sequence ID" value="TDY55949.1"/>
    <property type="molecule type" value="Genomic_DNA"/>
</dbReference>
<feature type="transmembrane region" description="Helical" evidence="7">
    <location>
        <begin position="6"/>
        <end position="22"/>
    </location>
</feature>
<evidence type="ECO:0000256" key="1">
    <source>
        <dbReference type="ARBA" id="ARBA00004141"/>
    </source>
</evidence>
<feature type="transmembrane region" description="Helical" evidence="7">
    <location>
        <begin position="115"/>
        <end position="134"/>
    </location>
</feature>
<evidence type="ECO:0000259" key="8">
    <source>
        <dbReference type="PROSITE" id="PS51202"/>
    </source>
</evidence>
<feature type="transmembrane region" description="Helical" evidence="7">
    <location>
        <begin position="83"/>
        <end position="103"/>
    </location>
</feature>
<gene>
    <name evidence="9" type="ORF">C8D99_12030</name>
</gene>
<keyword evidence="5 7" id="KW-1133">Transmembrane helix</keyword>
<feature type="transmembrane region" description="Helical" evidence="7">
    <location>
        <begin position="54"/>
        <end position="71"/>
    </location>
</feature>
<evidence type="ECO:0000256" key="6">
    <source>
        <dbReference type="ARBA" id="ARBA00023136"/>
    </source>
</evidence>
<dbReference type="GO" id="GO:1902600">
    <property type="term" value="P:proton transmembrane transport"/>
    <property type="evidence" value="ECO:0007669"/>
    <property type="project" value="InterPro"/>
</dbReference>
<proteinExistence type="inferred from homology"/>
<sequence length="656" mass="69916">MGIATDLIIVVLAGLLGGFAARKLNQPLILGYILAGVIIGPYTGGITVSGVEEIESLAEIGVALLLFSLGLEFSIRSILPIRAVALGGTGIQIVLTIAIGLGIGRFMGWETIPSLWFSVAVISSSTAVILKTLASKRQMGTLSSRVMLGMSIVQDILVIPLMVLLVNLNSTGFSAAGILMPVVKVVIFVAVMFYVGARYIPLVLKAVAGWESRELFLLTVTTIGLGIGYLTYMFDLSFAFGAFMAGLVLSESDYGRRALSDLIPVRDIFGLLFFVTIGMLLDPFFLASRFAIILGLFAAATLGKGAVLGLVTRLFGYGRVIPLAAFFGMIPISEIAFIVLQEALGSGAIGQEMYSLSLNTVIVSMILGPLISGLTAPIYSFTLKLRKPSAVRSVNLPESGLRDHVVLAGGGTFARRMAEILTGLGIPHVIVEPVHDSFLKGKTAGLTLILGNPAQDVILEAAAPEHARLCVVTAQDPLDAMDIIRALRRRTGEGTILALSVSDEHLPFLEENAVREIIRPDVEAGLEMARQVLLYLDFPATAVQNELNAMRRALYGSLYTALPEYEASARLRDAACLMSMEWVFLHEGTPLAGKPLAESGIRQDFGVSVVAVGRDGHVITGPDGSFRLEAGDYLGIVGDPERNARFLLSQKPGIGK</sequence>
<dbReference type="Gene3D" id="3.30.70.1450">
    <property type="entry name" value="Regulator of K+ conductance, C-terminal domain"/>
    <property type="match status" value="1"/>
</dbReference>
<dbReference type="GO" id="GO:0008324">
    <property type="term" value="F:monoatomic cation transmembrane transporter activity"/>
    <property type="evidence" value="ECO:0007669"/>
    <property type="project" value="InterPro"/>
</dbReference>
<feature type="transmembrane region" description="Helical" evidence="7">
    <location>
        <begin position="292"/>
        <end position="311"/>
    </location>
</feature>
<evidence type="ECO:0000313" key="9">
    <source>
        <dbReference type="EMBL" id="TDY55949.1"/>
    </source>
</evidence>
<dbReference type="GO" id="GO:0006813">
    <property type="term" value="P:potassium ion transport"/>
    <property type="evidence" value="ECO:0007669"/>
    <property type="project" value="InterPro"/>
</dbReference>
<feature type="transmembrane region" description="Helical" evidence="7">
    <location>
        <begin position="172"/>
        <end position="195"/>
    </location>
</feature>
<comment type="similarity">
    <text evidence="2">Belongs to the monovalent cation:proton antiporter 2 (CPA2) transporter (TC 2.A.37) family.</text>
</comment>
<dbReference type="AlphaFoldDB" id="A0A4R8M5D8"/>
<keyword evidence="6 7" id="KW-0472">Membrane</keyword>
<dbReference type="SUPFAM" id="SSF51735">
    <property type="entry name" value="NAD(P)-binding Rossmann-fold domains"/>
    <property type="match status" value="1"/>
</dbReference>
<dbReference type="Pfam" id="PF02254">
    <property type="entry name" value="TrkA_N"/>
    <property type="match status" value="1"/>
</dbReference>
<dbReference type="GO" id="GO:0015297">
    <property type="term" value="F:antiporter activity"/>
    <property type="evidence" value="ECO:0007669"/>
    <property type="project" value="InterPro"/>
</dbReference>
<evidence type="ECO:0000256" key="4">
    <source>
        <dbReference type="ARBA" id="ARBA00022692"/>
    </source>
</evidence>
<dbReference type="OrthoDB" id="9785285at2"/>
<comment type="subcellular location">
    <subcellularLocation>
        <location evidence="1">Membrane</location>
        <topology evidence="1">Multi-pass membrane protein</topology>
    </subcellularLocation>
</comment>
<feature type="transmembrane region" description="Helical" evidence="7">
    <location>
        <begin position="268"/>
        <end position="286"/>
    </location>
</feature>
<protein>
    <submittedName>
        <fullName evidence="9">Kef-type potassium/proton antiporter (CPA2 family)</fullName>
    </submittedName>
</protein>
<dbReference type="InterPro" id="IPR003148">
    <property type="entry name" value="RCK_N"/>
</dbReference>
<dbReference type="InterPro" id="IPR036721">
    <property type="entry name" value="RCK_C_sf"/>
</dbReference>
<dbReference type="Proteomes" id="UP000295066">
    <property type="component" value="Unassembled WGS sequence"/>
</dbReference>
<dbReference type="InterPro" id="IPR006037">
    <property type="entry name" value="RCK_C"/>
</dbReference>
<dbReference type="Pfam" id="PF00999">
    <property type="entry name" value="Na_H_Exchanger"/>
    <property type="match status" value="1"/>
</dbReference>
<dbReference type="InterPro" id="IPR036291">
    <property type="entry name" value="NAD(P)-bd_dom_sf"/>
</dbReference>
<dbReference type="Pfam" id="PF02080">
    <property type="entry name" value="TrkA_C"/>
    <property type="match status" value="1"/>
</dbReference>
<feature type="transmembrane region" description="Helical" evidence="7">
    <location>
        <begin position="146"/>
        <end position="166"/>
    </location>
</feature>